<evidence type="ECO:0000256" key="1">
    <source>
        <dbReference type="ARBA" id="ARBA00023015"/>
    </source>
</evidence>
<dbReference type="OrthoDB" id="4823039at2"/>
<feature type="DNA-binding region" description="H-T-H motif" evidence="4">
    <location>
        <begin position="17"/>
        <end position="36"/>
    </location>
</feature>
<keyword evidence="2 4" id="KW-0238">DNA-binding</keyword>
<sequence length="189" mass="21029">MESARELFLGQGYAATTLDQIALRAGVAVQTVYFHFRNKATVLKEVMDVSSVGDDAPVPLLDRPWLRRVREEPDPRRAVAIWLRNSRAVYGRVAPLLSVVRDAAGADPDMAAQWRVNQDQRYVAHRTLAEILAAKKALRPGLTVAKAADIIFTLVSPEVYLLVTGERGWSAARWQNWVTALVAQEVLEP</sequence>
<dbReference type="InterPro" id="IPR001647">
    <property type="entry name" value="HTH_TetR"/>
</dbReference>
<proteinExistence type="predicted"/>
<keyword evidence="1" id="KW-0805">Transcription regulation</keyword>
<evidence type="ECO:0000256" key="4">
    <source>
        <dbReference type="PROSITE-ProRule" id="PRU00335"/>
    </source>
</evidence>
<evidence type="ECO:0000256" key="2">
    <source>
        <dbReference type="ARBA" id="ARBA00023125"/>
    </source>
</evidence>
<evidence type="ECO:0000313" key="6">
    <source>
        <dbReference type="EMBL" id="TNC23619.1"/>
    </source>
</evidence>
<dbReference type="PANTHER" id="PTHR30055:SF234">
    <property type="entry name" value="HTH-TYPE TRANSCRIPTIONAL REGULATOR BETI"/>
    <property type="match status" value="1"/>
</dbReference>
<dbReference type="AlphaFoldDB" id="A0A5C4LXF5"/>
<comment type="caution">
    <text evidence="6">The sequence shown here is derived from an EMBL/GenBank/DDBJ whole genome shotgun (WGS) entry which is preliminary data.</text>
</comment>
<dbReference type="InterPro" id="IPR050109">
    <property type="entry name" value="HTH-type_TetR-like_transc_reg"/>
</dbReference>
<dbReference type="GO" id="GO:0000976">
    <property type="term" value="F:transcription cis-regulatory region binding"/>
    <property type="evidence" value="ECO:0007669"/>
    <property type="project" value="TreeGrafter"/>
</dbReference>
<dbReference type="Gene3D" id="1.10.357.10">
    <property type="entry name" value="Tetracycline Repressor, domain 2"/>
    <property type="match status" value="1"/>
</dbReference>
<dbReference type="PANTHER" id="PTHR30055">
    <property type="entry name" value="HTH-TYPE TRANSCRIPTIONAL REGULATOR RUTR"/>
    <property type="match status" value="1"/>
</dbReference>
<evidence type="ECO:0000256" key="3">
    <source>
        <dbReference type="ARBA" id="ARBA00023163"/>
    </source>
</evidence>
<gene>
    <name evidence="6" type="ORF">FG385_21400</name>
</gene>
<dbReference type="SUPFAM" id="SSF46689">
    <property type="entry name" value="Homeodomain-like"/>
    <property type="match status" value="1"/>
</dbReference>
<protein>
    <submittedName>
        <fullName evidence="6">Helix-turn-helix transcriptional regulator</fullName>
    </submittedName>
</protein>
<dbReference type="PROSITE" id="PS50977">
    <property type="entry name" value="HTH_TETR_2"/>
    <property type="match status" value="1"/>
</dbReference>
<evidence type="ECO:0000313" key="7">
    <source>
        <dbReference type="Proteomes" id="UP000305546"/>
    </source>
</evidence>
<dbReference type="EMBL" id="VDFW01000019">
    <property type="protein sequence ID" value="TNC23619.1"/>
    <property type="molecule type" value="Genomic_DNA"/>
</dbReference>
<dbReference type="GO" id="GO:0003700">
    <property type="term" value="F:DNA-binding transcription factor activity"/>
    <property type="evidence" value="ECO:0007669"/>
    <property type="project" value="TreeGrafter"/>
</dbReference>
<dbReference type="Pfam" id="PF00440">
    <property type="entry name" value="TetR_N"/>
    <property type="match status" value="1"/>
</dbReference>
<name>A0A5C4LXF5_9PSEU</name>
<dbReference type="Proteomes" id="UP000305546">
    <property type="component" value="Unassembled WGS sequence"/>
</dbReference>
<keyword evidence="7" id="KW-1185">Reference proteome</keyword>
<dbReference type="InterPro" id="IPR009057">
    <property type="entry name" value="Homeodomain-like_sf"/>
</dbReference>
<organism evidence="6 7">
    <name type="scientific">Amycolatopsis alkalitolerans</name>
    <dbReference type="NCBI Taxonomy" id="2547244"/>
    <lineage>
        <taxon>Bacteria</taxon>
        <taxon>Bacillati</taxon>
        <taxon>Actinomycetota</taxon>
        <taxon>Actinomycetes</taxon>
        <taxon>Pseudonocardiales</taxon>
        <taxon>Pseudonocardiaceae</taxon>
        <taxon>Amycolatopsis</taxon>
    </lineage>
</organism>
<accession>A0A5C4LXF5</accession>
<reference evidence="6 7" key="1">
    <citation type="submission" date="2019-06" db="EMBL/GenBank/DDBJ databases">
        <title>Amycolatopsis alkalitolerans sp. nov., isolated from Gastrodia elata Blume.</title>
        <authorList>
            <person name="Narsing Rao M.P."/>
            <person name="Li W.J."/>
        </authorList>
    </citation>
    <scope>NUCLEOTIDE SEQUENCE [LARGE SCALE GENOMIC DNA]</scope>
    <source>
        <strain evidence="6 7">SYSUP0005</strain>
    </source>
</reference>
<keyword evidence="3" id="KW-0804">Transcription</keyword>
<feature type="domain" description="HTH tetR-type" evidence="5">
    <location>
        <begin position="1"/>
        <end position="54"/>
    </location>
</feature>
<evidence type="ECO:0000259" key="5">
    <source>
        <dbReference type="PROSITE" id="PS50977"/>
    </source>
</evidence>